<dbReference type="CDD" id="cd17503">
    <property type="entry name" value="MFS_LmrB_MDR_like"/>
    <property type="match status" value="1"/>
</dbReference>
<feature type="transmembrane region" description="Helical" evidence="8">
    <location>
        <begin position="225"/>
        <end position="244"/>
    </location>
</feature>
<keyword evidence="2" id="KW-0813">Transport</keyword>
<feature type="transmembrane region" description="Helical" evidence="8">
    <location>
        <begin position="74"/>
        <end position="94"/>
    </location>
</feature>
<keyword evidence="6 8" id="KW-0472">Membrane</keyword>
<dbReference type="Gene3D" id="1.20.1250.20">
    <property type="entry name" value="MFS general substrate transporter like domains"/>
    <property type="match status" value="2"/>
</dbReference>
<name>A0ABP9LX02_9BURK</name>
<dbReference type="Pfam" id="PF07690">
    <property type="entry name" value="MFS_1"/>
    <property type="match status" value="1"/>
</dbReference>
<keyword evidence="5 8" id="KW-1133">Transmembrane helix</keyword>
<evidence type="ECO:0000313" key="10">
    <source>
        <dbReference type="EMBL" id="GAA5084455.1"/>
    </source>
</evidence>
<feature type="transmembrane region" description="Helical" evidence="8">
    <location>
        <begin position="461"/>
        <end position="478"/>
    </location>
</feature>
<dbReference type="InterPro" id="IPR011701">
    <property type="entry name" value="MFS"/>
</dbReference>
<accession>A0ABP9LX02</accession>
<evidence type="ECO:0000256" key="8">
    <source>
        <dbReference type="SAM" id="Phobius"/>
    </source>
</evidence>
<feature type="region of interest" description="Disordered" evidence="7">
    <location>
        <begin position="9"/>
        <end position="30"/>
    </location>
</feature>
<reference evidence="11" key="1">
    <citation type="journal article" date="2019" name="Int. J. Syst. Evol. Microbiol.">
        <title>The Global Catalogue of Microorganisms (GCM) 10K type strain sequencing project: providing services to taxonomists for standard genome sequencing and annotation.</title>
        <authorList>
            <consortium name="The Broad Institute Genomics Platform"/>
            <consortium name="The Broad Institute Genome Sequencing Center for Infectious Disease"/>
            <person name="Wu L."/>
            <person name="Ma J."/>
        </authorList>
    </citation>
    <scope>NUCLEOTIDE SEQUENCE [LARGE SCALE GENOMIC DNA]</scope>
    <source>
        <strain evidence="11">JCM 18423</strain>
    </source>
</reference>
<feature type="transmembrane region" description="Helical" evidence="8">
    <location>
        <begin position="256"/>
        <end position="273"/>
    </location>
</feature>
<evidence type="ECO:0000256" key="5">
    <source>
        <dbReference type="ARBA" id="ARBA00022989"/>
    </source>
</evidence>
<feature type="transmembrane region" description="Helical" evidence="8">
    <location>
        <begin position="131"/>
        <end position="152"/>
    </location>
</feature>
<feature type="transmembrane region" description="Helical" evidence="8">
    <location>
        <begin position="384"/>
        <end position="409"/>
    </location>
</feature>
<dbReference type="PROSITE" id="PS50850">
    <property type="entry name" value="MFS"/>
    <property type="match status" value="1"/>
</dbReference>
<evidence type="ECO:0000256" key="2">
    <source>
        <dbReference type="ARBA" id="ARBA00022448"/>
    </source>
</evidence>
<keyword evidence="4 8" id="KW-0812">Transmembrane</keyword>
<dbReference type="EMBL" id="BAABKD010000001">
    <property type="protein sequence ID" value="GAA5084455.1"/>
    <property type="molecule type" value="Genomic_DNA"/>
</dbReference>
<dbReference type="NCBIfam" id="TIGR00711">
    <property type="entry name" value="efflux_EmrB"/>
    <property type="match status" value="1"/>
</dbReference>
<dbReference type="InterPro" id="IPR004638">
    <property type="entry name" value="EmrB-like"/>
</dbReference>
<dbReference type="InterPro" id="IPR036259">
    <property type="entry name" value="MFS_trans_sf"/>
</dbReference>
<feature type="transmembrane region" description="Helical" evidence="8">
    <location>
        <begin position="164"/>
        <end position="186"/>
    </location>
</feature>
<feature type="domain" description="Major facilitator superfamily (MFS) profile" evidence="9">
    <location>
        <begin position="40"/>
        <end position="486"/>
    </location>
</feature>
<dbReference type="SUPFAM" id="SSF103473">
    <property type="entry name" value="MFS general substrate transporter"/>
    <property type="match status" value="1"/>
</dbReference>
<gene>
    <name evidence="10" type="ORF">GCM10023337_02030</name>
</gene>
<evidence type="ECO:0000313" key="11">
    <source>
        <dbReference type="Proteomes" id="UP001500227"/>
    </source>
</evidence>
<comment type="caution">
    <text evidence="10">The sequence shown here is derived from an EMBL/GenBank/DDBJ whole genome shotgun (WGS) entry which is preliminary data.</text>
</comment>
<evidence type="ECO:0000256" key="3">
    <source>
        <dbReference type="ARBA" id="ARBA00022475"/>
    </source>
</evidence>
<feature type="transmembrane region" description="Helical" evidence="8">
    <location>
        <begin position="192"/>
        <end position="213"/>
    </location>
</feature>
<protein>
    <submittedName>
        <fullName evidence="10">DHA2 family efflux MFS transporter permease subunit</fullName>
    </submittedName>
</protein>
<keyword evidence="11" id="KW-1185">Reference proteome</keyword>
<comment type="subcellular location">
    <subcellularLocation>
        <location evidence="1">Cell membrane</location>
        <topology evidence="1">Multi-pass membrane protein</topology>
    </subcellularLocation>
</comment>
<organism evidence="10 11">
    <name type="scientific">Paenalcaligenes hermetiae</name>
    <dbReference type="NCBI Taxonomy" id="1157987"/>
    <lineage>
        <taxon>Bacteria</taxon>
        <taxon>Pseudomonadati</taxon>
        <taxon>Pseudomonadota</taxon>
        <taxon>Betaproteobacteria</taxon>
        <taxon>Burkholderiales</taxon>
        <taxon>Alcaligenaceae</taxon>
        <taxon>Paenalcaligenes</taxon>
    </lineage>
</organism>
<evidence type="ECO:0000256" key="4">
    <source>
        <dbReference type="ARBA" id="ARBA00022692"/>
    </source>
</evidence>
<dbReference type="InterPro" id="IPR020846">
    <property type="entry name" value="MFS_dom"/>
</dbReference>
<sequence>MVRREVIKHTRSVLQTEPTKHMSSEPTPLSPQERRAIRIIPYIVGCALFMQMLDSTVVATALPMMAASLNTDAIRMNTIITSYLLAVAVFVPVSGWAADKFGARRVFIAAILLFTLSSLACAISQSLNQLIAARIVQGLAGAMMVPVGRIILLRRTPKSDLLSAMAILSLPALLGPIVGPPVGGFFVTYFSWHWIFLINIPVGLLGIALVLRYIRADLPNEAPPLDWLGFFLSAMALACLVVSFESIGHSELSPKQLALLFGTGLITATWYIWHAKHVAFPIIDLSLLRTRSFAISIFGGNLCRFSLGSVPFMLALLLQLGFGMSALAAGLVTFTSAVGAIVIKPLAPRIIRRFGYRNVLMYNALLTGLFIALCGFFSESTPLWWMSCILGVGGVFRSLQFTAVNTLTYADLDQQAMSRASSFAAMAQQLGISLGVACAAITLNISMHWHQHAQVHTQDLFWGFIVIGGLTAISFFSFKRLPQQAGASLQNKKSS</sequence>
<evidence type="ECO:0000259" key="9">
    <source>
        <dbReference type="PROSITE" id="PS50850"/>
    </source>
</evidence>
<feature type="transmembrane region" description="Helical" evidence="8">
    <location>
        <begin position="106"/>
        <end position="125"/>
    </location>
</feature>
<feature type="transmembrane region" description="Helical" evidence="8">
    <location>
        <begin position="359"/>
        <end position="378"/>
    </location>
</feature>
<feature type="transmembrane region" description="Helical" evidence="8">
    <location>
        <begin position="39"/>
        <end position="62"/>
    </location>
</feature>
<dbReference type="Proteomes" id="UP001500227">
    <property type="component" value="Unassembled WGS sequence"/>
</dbReference>
<evidence type="ECO:0000256" key="1">
    <source>
        <dbReference type="ARBA" id="ARBA00004651"/>
    </source>
</evidence>
<dbReference type="PANTHER" id="PTHR42718">
    <property type="entry name" value="MAJOR FACILITATOR SUPERFAMILY MULTIDRUG TRANSPORTER MFSC"/>
    <property type="match status" value="1"/>
</dbReference>
<evidence type="ECO:0000256" key="6">
    <source>
        <dbReference type="ARBA" id="ARBA00023136"/>
    </source>
</evidence>
<feature type="transmembrane region" description="Helical" evidence="8">
    <location>
        <begin position="430"/>
        <end position="449"/>
    </location>
</feature>
<dbReference type="PANTHER" id="PTHR42718:SF46">
    <property type="entry name" value="BLR6921 PROTEIN"/>
    <property type="match status" value="1"/>
</dbReference>
<proteinExistence type="predicted"/>
<feature type="transmembrane region" description="Helical" evidence="8">
    <location>
        <begin position="293"/>
        <end position="318"/>
    </location>
</feature>
<feature type="transmembrane region" description="Helical" evidence="8">
    <location>
        <begin position="324"/>
        <end position="347"/>
    </location>
</feature>
<evidence type="ECO:0000256" key="7">
    <source>
        <dbReference type="SAM" id="MobiDB-lite"/>
    </source>
</evidence>
<keyword evidence="3" id="KW-1003">Cell membrane</keyword>